<keyword evidence="2" id="KW-1185">Reference proteome</keyword>
<dbReference type="EMBL" id="CP034044">
    <property type="protein sequence ID" value="AZG68805.1"/>
    <property type="molecule type" value="Genomic_DNA"/>
</dbReference>
<dbReference type="KEGG" id="mstr:EGN60_02470"/>
<reference evidence="1 2" key="1">
    <citation type="submission" date="2018-11" db="EMBL/GenBank/DDBJ databases">
        <title>Genome sequence of Mycoplasma struthionis sp. nov.</title>
        <authorList>
            <person name="Spergser J."/>
        </authorList>
    </citation>
    <scope>NUCLEOTIDE SEQUENCE [LARGE SCALE GENOMIC DNA]</scope>
    <source>
        <strain evidence="1 2">237IA</strain>
    </source>
</reference>
<proteinExistence type="predicted"/>
<dbReference type="Proteomes" id="UP000275883">
    <property type="component" value="Chromosome"/>
</dbReference>
<sequence length="109" mass="13138">MEKIKIENLENQSLQFKRDFIAKYCMYSRLQKHAGSLKQKNVIQTKSDLEIFIESLSADYKKIFVETFVLNNSDSSWYLRYFSKNDYYRKLNFVVNLFIRFIHATNNSK</sequence>
<accession>A0A3G8LHV0</accession>
<dbReference type="OrthoDB" id="398977at2"/>
<gene>
    <name evidence="1" type="ORF">EGN60_02470</name>
</gene>
<name>A0A3G8LHV0_9MOLU</name>
<organism evidence="1 2">
    <name type="scientific">Mycoplasma struthionis</name>
    <dbReference type="NCBI Taxonomy" id="538220"/>
    <lineage>
        <taxon>Bacteria</taxon>
        <taxon>Bacillati</taxon>
        <taxon>Mycoplasmatota</taxon>
        <taxon>Mollicutes</taxon>
        <taxon>Mycoplasmataceae</taxon>
        <taxon>Mycoplasma</taxon>
    </lineage>
</organism>
<dbReference type="AlphaFoldDB" id="A0A3G8LHV0"/>
<protein>
    <submittedName>
        <fullName evidence="1">Uncharacterized protein</fullName>
    </submittedName>
</protein>
<evidence type="ECO:0000313" key="2">
    <source>
        <dbReference type="Proteomes" id="UP000275883"/>
    </source>
</evidence>
<dbReference type="RefSeq" id="WP_124724498.1">
    <property type="nucleotide sequence ID" value="NZ_CP034044.1"/>
</dbReference>
<evidence type="ECO:0000313" key="1">
    <source>
        <dbReference type="EMBL" id="AZG68805.1"/>
    </source>
</evidence>